<accession>A0ABT1H5H5</accession>
<keyword evidence="2" id="KW-1133">Transmembrane helix</keyword>
<dbReference type="RefSeq" id="WP_253655411.1">
    <property type="nucleotide sequence ID" value="NZ_BAAAOE010000001.1"/>
</dbReference>
<reference evidence="3 4" key="1">
    <citation type="submission" date="2022-06" db="EMBL/GenBank/DDBJ databases">
        <title>Genomic Encyclopedia of Archaeal and Bacterial Type Strains, Phase II (KMG-II): from individual species to whole genera.</title>
        <authorList>
            <person name="Goeker M."/>
        </authorList>
    </citation>
    <scope>NUCLEOTIDE SEQUENCE [LARGE SCALE GENOMIC DNA]</scope>
    <source>
        <strain evidence="3 4">DSM 45037</strain>
    </source>
</reference>
<feature type="region of interest" description="Disordered" evidence="1">
    <location>
        <begin position="1"/>
        <end position="37"/>
    </location>
</feature>
<organism evidence="3 4">
    <name type="scientific">Williamsia serinedens</name>
    <dbReference type="NCBI Taxonomy" id="391736"/>
    <lineage>
        <taxon>Bacteria</taxon>
        <taxon>Bacillati</taxon>
        <taxon>Actinomycetota</taxon>
        <taxon>Actinomycetes</taxon>
        <taxon>Mycobacteriales</taxon>
        <taxon>Nocardiaceae</taxon>
        <taxon>Williamsia</taxon>
    </lineage>
</organism>
<protein>
    <recommendedName>
        <fullName evidence="5">DUF3093 domain-containing protein</fullName>
    </recommendedName>
</protein>
<evidence type="ECO:0008006" key="5">
    <source>
        <dbReference type="Google" id="ProtNLM"/>
    </source>
</evidence>
<proteinExistence type="predicted"/>
<sequence>MAEQPDAAEPDEGDPTSGAEDLPAHPEADLPPPEERGEVLFRESGGSWWVVLIGPVLVAAVVAVEASGPGRIHWPVLSIFFVILTGFSALQVYAARQHVSVELTETTLRQGVRTIPLSDIATIHPENPGGDARKWESAPALGELSGVPRRRKGVGLTLTSGSLAQAWARDHQRFRQELTEAHMAVQMGLGPRKKQDEA</sequence>
<feature type="transmembrane region" description="Helical" evidence="2">
    <location>
        <begin position="76"/>
        <end position="94"/>
    </location>
</feature>
<name>A0ABT1H5H5_9NOCA</name>
<evidence type="ECO:0000256" key="1">
    <source>
        <dbReference type="SAM" id="MobiDB-lite"/>
    </source>
</evidence>
<feature type="compositionally biased region" description="Acidic residues" evidence="1">
    <location>
        <begin position="1"/>
        <end position="14"/>
    </location>
</feature>
<feature type="compositionally biased region" description="Basic and acidic residues" evidence="1">
    <location>
        <begin position="22"/>
        <end position="37"/>
    </location>
</feature>
<dbReference type="EMBL" id="JAMTCG010000005">
    <property type="protein sequence ID" value="MCP2161838.1"/>
    <property type="molecule type" value="Genomic_DNA"/>
</dbReference>
<evidence type="ECO:0000256" key="2">
    <source>
        <dbReference type="SAM" id="Phobius"/>
    </source>
</evidence>
<keyword evidence="2" id="KW-0472">Membrane</keyword>
<dbReference type="Proteomes" id="UP001205740">
    <property type="component" value="Unassembled WGS sequence"/>
</dbReference>
<comment type="caution">
    <text evidence="3">The sequence shown here is derived from an EMBL/GenBank/DDBJ whole genome shotgun (WGS) entry which is preliminary data.</text>
</comment>
<evidence type="ECO:0000313" key="4">
    <source>
        <dbReference type="Proteomes" id="UP001205740"/>
    </source>
</evidence>
<feature type="transmembrane region" description="Helical" evidence="2">
    <location>
        <begin position="46"/>
        <end position="64"/>
    </location>
</feature>
<evidence type="ECO:0000313" key="3">
    <source>
        <dbReference type="EMBL" id="MCP2161838.1"/>
    </source>
</evidence>
<keyword evidence="2" id="KW-0812">Transmembrane</keyword>
<keyword evidence="4" id="KW-1185">Reference proteome</keyword>
<gene>
    <name evidence="3" type="ORF">LX12_003037</name>
</gene>